<protein>
    <submittedName>
        <fullName evidence="2">Uncharacterized protein</fullName>
    </submittedName>
</protein>
<reference evidence="2" key="1">
    <citation type="submission" date="2022-01" db="EMBL/GenBank/DDBJ databases">
        <authorList>
            <person name="King R."/>
        </authorList>
    </citation>
    <scope>NUCLEOTIDE SEQUENCE</scope>
</reference>
<feature type="compositionally biased region" description="Basic residues" evidence="1">
    <location>
        <begin position="396"/>
        <end position="455"/>
    </location>
</feature>
<feature type="compositionally biased region" description="Polar residues" evidence="1">
    <location>
        <begin position="537"/>
        <end position="548"/>
    </location>
</feature>
<proteinExistence type="predicted"/>
<feature type="compositionally biased region" description="Polar residues" evidence="1">
    <location>
        <begin position="700"/>
        <end position="711"/>
    </location>
</feature>
<feature type="compositionally biased region" description="Polar residues" evidence="1">
    <location>
        <begin position="510"/>
        <end position="521"/>
    </location>
</feature>
<evidence type="ECO:0000256" key="1">
    <source>
        <dbReference type="SAM" id="MobiDB-lite"/>
    </source>
</evidence>
<feature type="region of interest" description="Disordered" evidence="1">
    <location>
        <begin position="331"/>
        <end position="352"/>
    </location>
</feature>
<feature type="region of interest" description="Disordered" evidence="1">
    <location>
        <begin position="776"/>
        <end position="827"/>
    </location>
</feature>
<feature type="compositionally biased region" description="Low complexity" evidence="1">
    <location>
        <begin position="718"/>
        <end position="729"/>
    </location>
</feature>
<dbReference type="Proteomes" id="UP001152798">
    <property type="component" value="Chromosome 2"/>
</dbReference>
<feature type="region of interest" description="Disordered" evidence="1">
    <location>
        <begin position="592"/>
        <end position="662"/>
    </location>
</feature>
<accession>A0A9P0E8A1</accession>
<feature type="region of interest" description="Disordered" evidence="1">
    <location>
        <begin position="682"/>
        <end position="735"/>
    </location>
</feature>
<dbReference type="EMBL" id="OV725078">
    <property type="protein sequence ID" value="CAH1394072.1"/>
    <property type="molecule type" value="Genomic_DNA"/>
</dbReference>
<sequence>MDSLRSNDSNIKENSGYERRPHSLIEMRLGSDYDSVEELVPFERYLHWALSMLKERGGAKNSDPTEAWLSFIFSNRHKPVMYDFIRLYVFSLHLRYRVRPFDAIPTDAFLKQRRFDVENAGKILISRHNELEQKMRLDKDFANQIQKRDKFYSKVTKPEVAKTFEPKRCYPNIKISNNKAEHTKEYFATQEIPGFGRHCWYTISDDTDPYHYDIPSNARNRKDFLGRLADHINQIEIRKKRPITVRDIQRFRLTTRDWWTWSDPNQTFASKRPFQWYRKSNLMKRDGCRLDKEFIKQVVQDDYKKATTKKSLGPVSKRVLRSFLGTDEDDSIPNVITTRRKSSKKKSSTDLNNAENKALLAKWLAGLGLSMEQDISETRDQDFSPSSSFQSTPSSSKRKKRSAPCRRSTKSSKSPRKRKSKSSRRSSKSPRPSRRVIKSSCAKRRKSSPCGKKRTSSPCASKSTLPTCSRKRTKSPCEKKRTSSPCASKSTLPTCSRKRTKSPCEKKRTSSPCPSKSTLPTCSRKRTKSPCEKKRTSSPCPSKSTLPTCSRKRTKSPCPWDRTPIPSAESSSESLRLRSRYVASSCAKMRMSSPCEKKRTSSPCPRKITPSQSPRKSTQLPCPRRRTLSPCPSKSTLPTCSRERTTSPSPCNRTSISSIRSSSDTIRPRSCFVASSCANMSMSSQSGKRRTSSLCPRRITPSQSPRKSSQLPCPKMETSSPCPRRSSTPVFDTESKIYTEDDTFAREITERIGDPLGPTEMVNAAIGGWLDQLESSLQDQQPTQEDFRSSKSPTGPRFSLPDNFGRQSMRLGGTFSESPSPSGIEKGFFQQGEAFSSESRSERVEDDTYPDVIESEQDFADEMAQFEAQIGAGWSDKSDSSLDFENAQELSFADQFLLPTADIQFDEAAQESANPFGGYDDSDDDWVAPPEIVPCEAEQVVPLPMTDPESENRRAGKLFLPQPQQAEVATDLERISWPDRTHLYDINTDFPETDRPFDFLDYDQIRNIEDMQGTCEEMPEEDERWLNLADIADQLGQK</sequence>
<dbReference type="OrthoDB" id="6630970at2759"/>
<feature type="region of interest" description="Disordered" evidence="1">
    <location>
        <begin position="377"/>
        <end position="576"/>
    </location>
</feature>
<feature type="compositionally biased region" description="Polar residues" evidence="1">
    <location>
        <begin position="630"/>
        <end position="639"/>
    </location>
</feature>
<feature type="compositionally biased region" description="Low complexity" evidence="1">
    <location>
        <begin position="383"/>
        <end position="395"/>
    </location>
</feature>
<evidence type="ECO:0000313" key="2">
    <source>
        <dbReference type="EMBL" id="CAH1394072.1"/>
    </source>
</evidence>
<dbReference type="AlphaFoldDB" id="A0A9P0E8A1"/>
<feature type="compositionally biased region" description="Polar residues" evidence="1">
    <location>
        <begin position="609"/>
        <end position="620"/>
    </location>
</feature>
<evidence type="ECO:0000313" key="3">
    <source>
        <dbReference type="Proteomes" id="UP001152798"/>
    </source>
</evidence>
<organism evidence="2 3">
    <name type="scientific">Nezara viridula</name>
    <name type="common">Southern green stink bug</name>
    <name type="synonym">Cimex viridulus</name>
    <dbReference type="NCBI Taxonomy" id="85310"/>
    <lineage>
        <taxon>Eukaryota</taxon>
        <taxon>Metazoa</taxon>
        <taxon>Ecdysozoa</taxon>
        <taxon>Arthropoda</taxon>
        <taxon>Hexapoda</taxon>
        <taxon>Insecta</taxon>
        <taxon>Pterygota</taxon>
        <taxon>Neoptera</taxon>
        <taxon>Paraneoptera</taxon>
        <taxon>Hemiptera</taxon>
        <taxon>Heteroptera</taxon>
        <taxon>Panheteroptera</taxon>
        <taxon>Pentatomomorpha</taxon>
        <taxon>Pentatomoidea</taxon>
        <taxon>Pentatomidae</taxon>
        <taxon>Pentatominae</taxon>
        <taxon>Nezara</taxon>
    </lineage>
</organism>
<keyword evidence="3" id="KW-1185">Reference proteome</keyword>
<feature type="compositionally biased region" description="Polar residues" evidence="1">
    <location>
        <begin position="483"/>
        <end position="494"/>
    </location>
</feature>
<feature type="compositionally biased region" description="Polar residues" evidence="1">
    <location>
        <begin position="456"/>
        <end position="467"/>
    </location>
</feature>
<gene>
    <name evidence="2" type="ORF">NEZAVI_LOCUS4629</name>
</gene>
<feature type="compositionally biased region" description="Low complexity" evidence="1">
    <location>
        <begin position="653"/>
        <end position="662"/>
    </location>
</feature>
<name>A0A9P0E8A1_NEZVI</name>